<dbReference type="PANTHER" id="PTHR30012:SF0">
    <property type="entry name" value="TYPE II SECRETION SYSTEM PROTEIN F-RELATED"/>
    <property type="match status" value="1"/>
</dbReference>
<dbReference type="Gene3D" id="1.20.81.30">
    <property type="entry name" value="Type II secretion system (T2SS), domain F"/>
    <property type="match status" value="2"/>
</dbReference>
<dbReference type="RefSeq" id="WP_072936480.1">
    <property type="nucleotide sequence ID" value="NZ_FQUG01000013.1"/>
</dbReference>
<dbReference type="OrthoDB" id="9805682at2"/>
<evidence type="ECO:0000256" key="5">
    <source>
        <dbReference type="ARBA" id="ARBA00022692"/>
    </source>
</evidence>
<evidence type="ECO:0000256" key="4">
    <source>
        <dbReference type="ARBA" id="ARBA00022519"/>
    </source>
</evidence>
<keyword evidence="3" id="KW-1003">Cell membrane</keyword>
<dbReference type="Proteomes" id="UP000184404">
    <property type="component" value="Unassembled WGS sequence"/>
</dbReference>
<protein>
    <submittedName>
        <fullName evidence="10">Type IV pilus assembly protein PilC</fullName>
    </submittedName>
</protein>
<evidence type="ECO:0000256" key="2">
    <source>
        <dbReference type="ARBA" id="ARBA00005745"/>
    </source>
</evidence>
<dbReference type="GO" id="GO:0005886">
    <property type="term" value="C:plasma membrane"/>
    <property type="evidence" value="ECO:0007669"/>
    <property type="project" value="UniProtKB-SubCell"/>
</dbReference>
<evidence type="ECO:0000313" key="10">
    <source>
        <dbReference type="EMBL" id="SHF31915.1"/>
    </source>
</evidence>
<evidence type="ECO:0000313" key="11">
    <source>
        <dbReference type="Proteomes" id="UP000184404"/>
    </source>
</evidence>
<feature type="transmembrane region" description="Helical" evidence="8">
    <location>
        <begin position="370"/>
        <end position="391"/>
    </location>
</feature>
<sequence length="400" mass="44364">MNFIYEAKTEENIIRRGSITADSERDAARILQLQGLFVTRLLPAWRKNARISLKKSHPKFVVSFFRQTAVMLKAGITLSGAMEALLRQKQTEKEKEVISGMYRSIRAGGTLASAMKAYPAWFPKSAAAVVHAGEESGTLDRLLAKIADVMGRQYDMKEKRMTLLAYPAILFLTSFFAAVFLLTFVFPVFVSFFEEMHTALPWPTRLVLGIYGGLRDYGAFIAAGLAVFAAAAAMKYRKKRIRERVDFAMLRIPVLGKLFLYQELSKIAGILAVLIESGIVMNRALDITAETTDNAYICMASGRAARDIEKGFTLSASLEKAEIFPELFLNLINTGERTGSLEEMLYRLAAAYEEESERLSGRMHTLIEPFMVLTAGGVIGTLIFAIALPILDMMTSLSGS</sequence>
<organism evidence="10 11">
    <name type="scientific">Schwartzia succinivorans DSM 10502</name>
    <dbReference type="NCBI Taxonomy" id="1123243"/>
    <lineage>
        <taxon>Bacteria</taxon>
        <taxon>Bacillati</taxon>
        <taxon>Bacillota</taxon>
        <taxon>Negativicutes</taxon>
        <taxon>Selenomonadales</taxon>
        <taxon>Selenomonadaceae</taxon>
        <taxon>Schwartzia</taxon>
    </lineage>
</organism>
<dbReference type="STRING" id="1123243.SAMN02745190_02385"/>
<evidence type="ECO:0000256" key="3">
    <source>
        <dbReference type="ARBA" id="ARBA00022475"/>
    </source>
</evidence>
<evidence type="ECO:0000256" key="1">
    <source>
        <dbReference type="ARBA" id="ARBA00004429"/>
    </source>
</evidence>
<dbReference type="AlphaFoldDB" id="A0A1M5AP13"/>
<evidence type="ECO:0000259" key="9">
    <source>
        <dbReference type="Pfam" id="PF00482"/>
    </source>
</evidence>
<dbReference type="EMBL" id="FQUG01000013">
    <property type="protein sequence ID" value="SHF31915.1"/>
    <property type="molecule type" value="Genomic_DNA"/>
</dbReference>
<gene>
    <name evidence="10" type="ORF">SAMN02745190_02385</name>
</gene>
<comment type="similarity">
    <text evidence="2">Belongs to the GSP F family.</text>
</comment>
<dbReference type="InterPro" id="IPR018076">
    <property type="entry name" value="T2SS_GspF_dom"/>
</dbReference>
<evidence type="ECO:0000256" key="7">
    <source>
        <dbReference type="ARBA" id="ARBA00023136"/>
    </source>
</evidence>
<accession>A0A1M5AP13</accession>
<keyword evidence="11" id="KW-1185">Reference proteome</keyword>
<dbReference type="PANTHER" id="PTHR30012">
    <property type="entry name" value="GENERAL SECRETION PATHWAY PROTEIN"/>
    <property type="match status" value="1"/>
</dbReference>
<dbReference type="PRINTS" id="PR00812">
    <property type="entry name" value="BCTERIALGSPF"/>
</dbReference>
<keyword evidence="5 8" id="KW-0812">Transmembrane</keyword>
<dbReference type="InterPro" id="IPR003004">
    <property type="entry name" value="GspF/PilC"/>
</dbReference>
<feature type="transmembrane region" description="Helical" evidence="8">
    <location>
        <begin position="163"/>
        <end position="193"/>
    </location>
</feature>
<comment type="subcellular location">
    <subcellularLocation>
        <location evidence="1">Cell inner membrane</location>
        <topology evidence="1">Multi-pass membrane protein</topology>
    </subcellularLocation>
</comment>
<dbReference type="InterPro" id="IPR042094">
    <property type="entry name" value="T2SS_GspF_sf"/>
</dbReference>
<feature type="domain" description="Type II secretion system protein GspF" evidence="9">
    <location>
        <begin position="64"/>
        <end position="187"/>
    </location>
</feature>
<evidence type="ECO:0000256" key="8">
    <source>
        <dbReference type="SAM" id="Phobius"/>
    </source>
</evidence>
<dbReference type="Pfam" id="PF00482">
    <property type="entry name" value="T2SSF"/>
    <property type="match status" value="2"/>
</dbReference>
<keyword evidence="6 8" id="KW-1133">Transmembrane helix</keyword>
<proteinExistence type="inferred from homology"/>
<keyword evidence="4" id="KW-0997">Cell inner membrane</keyword>
<feature type="domain" description="Type II secretion system protein GspF" evidence="9">
    <location>
        <begin position="271"/>
        <end position="389"/>
    </location>
</feature>
<dbReference type="FunFam" id="1.20.81.30:FF:000001">
    <property type="entry name" value="Type II secretion system protein F"/>
    <property type="match status" value="1"/>
</dbReference>
<keyword evidence="7 8" id="KW-0472">Membrane</keyword>
<feature type="transmembrane region" description="Helical" evidence="8">
    <location>
        <begin position="217"/>
        <end position="234"/>
    </location>
</feature>
<reference evidence="10 11" key="1">
    <citation type="submission" date="2016-11" db="EMBL/GenBank/DDBJ databases">
        <authorList>
            <person name="Jaros S."/>
            <person name="Januszkiewicz K."/>
            <person name="Wedrychowicz H."/>
        </authorList>
    </citation>
    <scope>NUCLEOTIDE SEQUENCE [LARGE SCALE GENOMIC DNA]</scope>
    <source>
        <strain evidence="10 11">DSM 10502</strain>
    </source>
</reference>
<evidence type="ECO:0000256" key="6">
    <source>
        <dbReference type="ARBA" id="ARBA00022989"/>
    </source>
</evidence>
<name>A0A1M5AP13_9FIRM</name>